<evidence type="ECO:0000256" key="4">
    <source>
        <dbReference type="PROSITE-ProRule" id="PRU00335"/>
    </source>
</evidence>
<dbReference type="Proteomes" id="UP000605568">
    <property type="component" value="Unassembled WGS sequence"/>
</dbReference>
<dbReference type="EMBL" id="BNAR01000001">
    <property type="protein sequence ID" value="GHH31716.1"/>
    <property type="molecule type" value="Genomic_DNA"/>
</dbReference>
<reference evidence="7" key="1">
    <citation type="journal article" date="2019" name="Int. J. Syst. Evol. Microbiol.">
        <title>The Global Catalogue of Microorganisms (GCM) 10K type strain sequencing project: providing services to taxonomists for standard genome sequencing and annotation.</title>
        <authorList>
            <consortium name="The Broad Institute Genomics Platform"/>
            <consortium name="The Broad Institute Genome Sequencing Center for Infectious Disease"/>
            <person name="Wu L."/>
            <person name="Ma J."/>
        </authorList>
    </citation>
    <scope>NUCLEOTIDE SEQUENCE [LARGE SCALE GENOMIC DNA]</scope>
    <source>
        <strain evidence="7">CGMCC 4.7367</strain>
    </source>
</reference>
<comment type="caution">
    <text evidence="6">The sequence shown here is derived from an EMBL/GenBank/DDBJ whole genome shotgun (WGS) entry which is preliminary data.</text>
</comment>
<sequence>MREGTSEAVNVVMSYKVDSDYNVVKGNNVGMIRRVSDDRPYHHGNLRTALLAAAERGLRERGADELALRDLAREIGVSHAAPRRHFPTRQALLDALAEDGFARLDSVLLTALEGTGGTAAHVRAVMTAYVRFATENAALADLMYTSKHRPGAERLLEAAAAPFGRMRELVLRGQSEGVLRGGDPDRLGMVLIATLQGLASMVNSAIAEPEQLGDLLETAFAQFVL</sequence>
<dbReference type="InterPro" id="IPR025996">
    <property type="entry name" value="MT1864/Rv1816-like_C"/>
</dbReference>
<dbReference type="InterPro" id="IPR009057">
    <property type="entry name" value="Homeodomain-like_sf"/>
</dbReference>
<keyword evidence="7" id="KW-1185">Reference proteome</keyword>
<dbReference type="SUPFAM" id="SSF46689">
    <property type="entry name" value="Homeodomain-like"/>
    <property type="match status" value="1"/>
</dbReference>
<feature type="DNA-binding region" description="H-T-H motif" evidence="4">
    <location>
        <begin position="67"/>
        <end position="86"/>
    </location>
</feature>
<dbReference type="Pfam" id="PF13305">
    <property type="entry name" value="TetR_C_33"/>
    <property type="match status" value="1"/>
</dbReference>
<evidence type="ECO:0000256" key="1">
    <source>
        <dbReference type="ARBA" id="ARBA00023015"/>
    </source>
</evidence>
<dbReference type="SUPFAM" id="SSF48498">
    <property type="entry name" value="Tetracyclin repressor-like, C-terminal domain"/>
    <property type="match status" value="1"/>
</dbReference>
<keyword evidence="1" id="KW-0805">Transcription regulation</keyword>
<keyword evidence="3" id="KW-0804">Transcription</keyword>
<protein>
    <submittedName>
        <fullName evidence="6">TetR family transcriptional regulator</fullName>
    </submittedName>
</protein>
<evidence type="ECO:0000259" key="5">
    <source>
        <dbReference type="PROSITE" id="PS50977"/>
    </source>
</evidence>
<name>A0ABQ3M224_9PSEU</name>
<gene>
    <name evidence="6" type="ORF">GCM10017774_11870</name>
</gene>
<dbReference type="InterPro" id="IPR001647">
    <property type="entry name" value="HTH_TetR"/>
</dbReference>
<organism evidence="6 7">
    <name type="scientific">Lentzea cavernae</name>
    <dbReference type="NCBI Taxonomy" id="2020703"/>
    <lineage>
        <taxon>Bacteria</taxon>
        <taxon>Bacillati</taxon>
        <taxon>Actinomycetota</taxon>
        <taxon>Actinomycetes</taxon>
        <taxon>Pseudonocardiales</taxon>
        <taxon>Pseudonocardiaceae</taxon>
        <taxon>Lentzea</taxon>
    </lineage>
</organism>
<keyword evidence="2 4" id="KW-0238">DNA-binding</keyword>
<feature type="domain" description="HTH tetR-type" evidence="5">
    <location>
        <begin position="44"/>
        <end position="104"/>
    </location>
</feature>
<evidence type="ECO:0000256" key="3">
    <source>
        <dbReference type="ARBA" id="ARBA00023163"/>
    </source>
</evidence>
<dbReference type="PROSITE" id="PS50977">
    <property type="entry name" value="HTH_TETR_2"/>
    <property type="match status" value="1"/>
</dbReference>
<proteinExistence type="predicted"/>
<dbReference type="PANTHER" id="PTHR30055:SF220">
    <property type="entry name" value="TETR-FAMILY REGULATORY PROTEIN"/>
    <property type="match status" value="1"/>
</dbReference>
<dbReference type="InterPro" id="IPR036271">
    <property type="entry name" value="Tet_transcr_reg_TetR-rel_C_sf"/>
</dbReference>
<dbReference type="Pfam" id="PF00440">
    <property type="entry name" value="TetR_N"/>
    <property type="match status" value="1"/>
</dbReference>
<evidence type="ECO:0000313" key="6">
    <source>
        <dbReference type="EMBL" id="GHH31716.1"/>
    </source>
</evidence>
<dbReference type="InterPro" id="IPR050109">
    <property type="entry name" value="HTH-type_TetR-like_transc_reg"/>
</dbReference>
<dbReference type="PANTHER" id="PTHR30055">
    <property type="entry name" value="HTH-TYPE TRANSCRIPTIONAL REGULATOR RUTR"/>
    <property type="match status" value="1"/>
</dbReference>
<evidence type="ECO:0000313" key="7">
    <source>
        <dbReference type="Proteomes" id="UP000605568"/>
    </source>
</evidence>
<accession>A0ABQ3M224</accession>
<evidence type="ECO:0000256" key="2">
    <source>
        <dbReference type="ARBA" id="ARBA00023125"/>
    </source>
</evidence>
<dbReference type="Gene3D" id="1.10.357.10">
    <property type="entry name" value="Tetracycline Repressor, domain 2"/>
    <property type="match status" value="1"/>
</dbReference>